<organism evidence="1 2">
    <name type="scientific">Acidithiobacillus marinus</name>
    <dbReference type="NCBI Taxonomy" id="187490"/>
    <lineage>
        <taxon>Bacteria</taxon>
        <taxon>Pseudomonadati</taxon>
        <taxon>Pseudomonadota</taxon>
        <taxon>Acidithiobacillia</taxon>
        <taxon>Acidithiobacillales</taxon>
        <taxon>Acidithiobacillaceae</taxon>
        <taxon>Acidithiobacillus</taxon>
    </lineage>
</organism>
<reference evidence="1 2" key="1">
    <citation type="submission" date="2017-03" db="EMBL/GenBank/DDBJ databases">
        <title>Draft genime sequence of the acidophilic sulfur-oxidizing bacterium Acidithiobacillus sp. SH, isolated from seawater.</title>
        <authorList>
            <person name="Sharmin S."/>
            <person name="Tokuhisa M."/>
            <person name="Kanao T."/>
            <person name="Kamimura K."/>
        </authorList>
    </citation>
    <scope>NUCLEOTIDE SEQUENCE [LARGE SCALE GENOMIC DNA]</scope>
    <source>
        <strain evidence="1 2">SH</strain>
    </source>
</reference>
<sequence length="202" mass="23034">MATEQEKIRIGQLLLQSGFISPEQLERALSHQHAGGERLGKLLIAEGLVSEQDLALGLTRQARLRHDDRKLKSARLLAGSTEKLRMDLEKQSLDMLKEWQQRVPRMPDREGGGERKKRDAALRQAMDFPRSLIIASEAVEKAKRKGDPGRLRRLLSVLKQIEKDFDAFRQVMAGASPHPVHEWVARWQFLQECGKDIQRACV</sequence>
<gene>
    <name evidence="1" type="ORF">B1757_09590</name>
</gene>
<comment type="caution">
    <text evidence="1">The sequence shown here is derived from an EMBL/GenBank/DDBJ whole genome shotgun (WGS) entry which is preliminary data.</text>
</comment>
<evidence type="ECO:0000313" key="1">
    <source>
        <dbReference type="EMBL" id="PKY10350.1"/>
    </source>
</evidence>
<dbReference type="OrthoDB" id="5295840at2"/>
<dbReference type="Gene3D" id="1.10.40.70">
    <property type="match status" value="1"/>
</dbReference>
<evidence type="ECO:0000313" key="2">
    <source>
        <dbReference type="Proteomes" id="UP000234329"/>
    </source>
</evidence>
<dbReference type="InParanoid" id="A0A2I1DKE5"/>
<dbReference type="Proteomes" id="UP000234329">
    <property type="component" value="Unassembled WGS sequence"/>
</dbReference>
<proteinExistence type="predicted"/>
<dbReference type="EMBL" id="MXAV01000036">
    <property type="protein sequence ID" value="PKY10350.1"/>
    <property type="molecule type" value="Genomic_DNA"/>
</dbReference>
<dbReference type="AlphaFoldDB" id="A0A2I1DKE5"/>
<dbReference type="InterPro" id="IPR037257">
    <property type="entry name" value="T2SS_E_N_sf"/>
</dbReference>
<keyword evidence="2" id="KW-1185">Reference proteome</keyword>
<protein>
    <submittedName>
        <fullName evidence="1">Uncharacterized protein</fullName>
    </submittedName>
</protein>
<dbReference type="SUPFAM" id="SSF160246">
    <property type="entry name" value="EspE N-terminal domain-like"/>
    <property type="match status" value="1"/>
</dbReference>
<name>A0A2I1DKE5_9PROT</name>
<accession>A0A2I1DKE5</accession>
<dbReference type="RefSeq" id="WP_101538112.1">
    <property type="nucleotide sequence ID" value="NZ_MXAV01000036.1"/>
</dbReference>